<accession>W0A990</accession>
<keyword evidence="2" id="KW-1185">Reference proteome</keyword>
<sequence>MKCCGFDEMNGPRGRSTMFAGGGGVCGKGEA</sequence>
<dbReference type="STRING" id="1123269.NX02_05865"/>
<evidence type="ECO:0000313" key="2">
    <source>
        <dbReference type="Proteomes" id="UP000018851"/>
    </source>
</evidence>
<gene>
    <name evidence="1" type="ORF">NX02_05865</name>
</gene>
<organism evidence="1 2">
    <name type="scientific">Sphingomonas sanxanigenens DSM 19645 = NX02</name>
    <dbReference type="NCBI Taxonomy" id="1123269"/>
    <lineage>
        <taxon>Bacteria</taxon>
        <taxon>Pseudomonadati</taxon>
        <taxon>Pseudomonadota</taxon>
        <taxon>Alphaproteobacteria</taxon>
        <taxon>Sphingomonadales</taxon>
        <taxon>Sphingomonadaceae</taxon>
        <taxon>Sphingomonas</taxon>
    </lineage>
</organism>
<dbReference type="AlphaFoldDB" id="W0A990"/>
<dbReference type="KEGG" id="ssan:NX02_05865"/>
<evidence type="ECO:0000313" key="1">
    <source>
        <dbReference type="EMBL" id="AHE52908.1"/>
    </source>
</evidence>
<dbReference type="Proteomes" id="UP000018851">
    <property type="component" value="Chromosome"/>
</dbReference>
<dbReference type="EMBL" id="CP006644">
    <property type="protein sequence ID" value="AHE52908.1"/>
    <property type="molecule type" value="Genomic_DNA"/>
</dbReference>
<proteinExistence type="predicted"/>
<protein>
    <submittedName>
        <fullName evidence="1">Uncharacterized protein</fullName>
    </submittedName>
</protein>
<reference evidence="1 2" key="1">
    <citation type="submission" date="2013-07" db="EMBL/GenBank/DDBJ databases">
        <title>Completed genome of Sphingomonas sanxanigenens NX02.</title>
        <authorList>
            <person name="Ma T."/>
            <person name="Huang H."/>
            <person name="Wu M."/>
            <person name="Li X."/>
            <person name="Li G."/>
        </authorList>
    </citation>
    <scope>NUCLEOTIDE SEQUENCE [LARGE SCALE GENOMIC DNA]</scope>
    <source>
        <strain evidence="1 2">NX02</strain>
    </source>
</reference>
<dbReference type="HOGENOM" id="CLU_3398529_0_0_5"/>
<name>W0A990_9SPHN</name>